<accession>A0A232LSJ7</accession>
<evidence type="ECO:0000259" key="6">
    <source>
        <dbReference type="PROSITE" id="PS50103"/>
    </source>
</evidence>
<feature type="compositionally biased region" description="Polar residues" evidence="5">
    <location>
        <begin position="339"/>
        <end position="348"/>
    </location>
</feature>
<proteinExistence type="predicted"/>
<feature type="compositionally biased region" description="Acidic residues" evidence="5">
    <location>
        <begin position="310"/>
        <end position="320"/>
    </location>
</feature>
<evidence type="ECO:0000313" key="8">
    <source>
        <dbReference type="Proteomes" id="UP000243515"/>
    </source>
</evidence>
<feature type="compositionally biased region" description="Basic and acidic residues" evidence="5">
    <location>
        <begin position="493"/>
        <end position="504"/>
    </location>
</feature>
<gene>
    <name evidence="7" type="ORF">Egran_05092</name>
</gene>
<evidence type="ECO:0000256" key="4">
    <source>
        <dbReference type="PROSITE-ProRule" id="PRU00723"/>
    </source>
</evidence>
<keyword evidence="8" id="KW-1185">Reference proteome</keyword>
<name>A0A232LSJ7_9EURO</name>
<feature type="compositionally biased region" description="Low complexity" evidence="5">
    <location>
        <begin position="93"/>
        <end position="109"/>
    </location>
</feature>
<sequence length="711" mass="76737">MTSHGFSFPPPPPPPPSSFSGPPQQHPSFTPSAIGHGHNSNGPRGGRGAGGYHRGRGRGDGHRPRRGGHLASQDIGPSSLYRQNNTASVTSYTSFASPPLTSPATSAPPYQGSPFPPQQTQSTFSTGRPFAGPPTPHISSYSHRPSYDTAYGPSTKLSRPPQLPPPAGYASAVRPPPRSYPTVSHAPHTPPAVVTPPVHWGFEDPSARGFYSGGSRTSKPGAFARPNAAYNNTHLGGGSFANHGNKRTFSSAFEKPQSIAPRTAAPPPVPSFGNPLPAKPPPPVDTVRKPRKKKCLHNQLGLTPRGEEHESSEEEDDVDEEAKLADGLGAEPLQFTYKGRTSTLQSTAEIAAWVEERKKRYPTQARIEEKKKALEEAKKARNQQKEPQSVKQRRQQKETRAQKEREKLERKGQQNHTSDAVDAAEKAKLKAEKLRRKLVREEKRVAKAEADAERARLKAEALQQDSHGSNAVSRPEFGPDTLQVVAVATSSDDGGHLDEHEEKSVPLLTDGHAVLEEPQEPSDRVPLHETAIPLPAGTGELQLDVALSTPLSEPTDSSDETSSNGSDASSPLSSSSPSDTGDSDGDSPPEEASSHRDGPQRVAPPPREGKKSKKLCHHFARKGRCSRGDRCRFLHELPDGGSRTRPAEKKGHEKTTKKGLLQMLVTREKDDGDRRVMQAITLLGSQGVLDELSPSLADEHARNDDNNNDGL</sequence>
<comment type="caution">
    <text evidence="7">The sequence shown here is derived from an EMBL/GenBank/DDBJ whole genome shotgun (WGS) entry which is preliminary data.</text>
</comment>
<dbReference type="InterPro" id="IPR019496">
    <property type="entry name" value="NUFIP1_cons_dom"/>
</dbReference>
<keyword evidence="2 4" id="KW-0863">Zinc-finger</keyword>
<dbReference type="Gene3D" id="4.10.1000.10">
    <property type="entry name" value="Zinc finger, CCCH-type"/>
    <property type="match status" value="1"/>
</dbReference>
<dbReference type="GO" id="GO:0005634">
    <property type="term" value="C:nucleus"/>
    <property type="evidence" value="ECO:0007669"/>
    <property type="project" value="TreeGrafter"/>
</dbReference>
<feature type="compositionally biased region" description="Basic and acidic residues" evidence="5">
    <location>
        <begin position="439"/>
        <end position="459"/>
    </location>
</feature>
<feature type="domain" description="C3H1-type" evidence="6">
    <location>
        <begin position="610"/>
        <end position="638"/>
    </location>
</feature>
<evidence type="ECO:0000256" key="3">
    <source>
        <dbReference type="ARBA" id="ARBA00022833"/>
    </source>
</evidence>
<dbReference type="AlphaFoldDB" id="A0A232LSJ7"/>
<dbReference type="EMBL" id="NPHW01005053">
    <property type="protein sequence ID" value="OXV07143.1"/>
    <property type="molecule type" value="Genomic_DNA"/>
</dbReference>
<dbReference type="Pfam" id="PF00642">
    <property type="entry name" value="zf-CCCH"/>
    <property type="match status" value="1"/>
</dbReference>
<feature type="compositionally biased region" description="Low complexity" evidence="5">
    <location>
        <begin position="552"/>
        <end position="580"/>
    </location>
</feature>
<dbReference type="GO" id="GO:0003723">
    <property type="term" value="F:RNA binding"/>
    <property type="evidence" value="ECO:0007669"/>
    <property type="project" value="InterPro"/>
</dbReference>
<feature type="compositionally biased region" description="Basic and acidic residues" evidence="5">
    <location>
        <begin position="423"/>
        <end position="432"/>
    </location>
</feature>
<feature type="zinc finger region" description="C3H1-type" evidence="4">
    <location>
        <begin position="610"/>
        <end position="638"/>
    </location>
</feature>
<protein>
    <recommendedName>
        <fullName evidence="6">C3H1-type domain-containing protein</fullName>
    </recommendedName>
</protein>
<feature type="region of interest" description="Disordered" evidence="5">
    <location>
        <begin position="490"/>
        <end position="615"/>
    </location>
</feature>
<feature type="compositionally biased region" description="Low complexity" evidence="5">
    <location>
        <begin position="18"/>
        <end position="29"/>
    </location>
</feature>
<dbReference type="InterPro" id="IPR000571">
    <property type="entry name" value="Znf_CCCH"/>
</dbReference>
<feature type="region of interest" description="Disordered" evidence="5">
    <location>
        <begin position="635"/>
        <end position="658"/>
    </location>
</feature>
<dbReference type="PANTHER" id="PTHR13309:SF0">
    <property type="entry name" value="FMR1-INTERACTING PROTEIN NUFIP1"/>
    <property type="match status" value="1"/>
</dbReference>
<feature type="compositionally biased region" description="Gly residues" evidence="5">
    <location>
        <begin position="43"/>
        <end position="52"/>
    </location>
</feature>
<feature type="compositionally biased region" description="Pro residues" evidence="5">
    <location>
        <begin position="8"/>
        <end position="17"/>
    </location>
</feature>
<dbReference type="SMART" id="SM00356">
    <property type="entry name" value="ZnF_C3H1"/>
    <property type="match status" value="1"/>
</dbReference>
<dbReference type="GO" id="GO:0008270">
    <property type="term" value="F:zinc ion binding"/>
    <property type="evidence" value="ECO:0007669"/>
    <property type="project" value="UniProtKB-KW"/>
</dbReference>
<dbReference type="PANTHER" id="PTHR13309">
    <property type="entry name" value="NUCLEAR FRAGILE X MENTAL RETARDATION PROTEIN INTERACTING PROTEIN 1"/>
    <property type="match status" value="1"/>
</dbReference>
<dbReference type="InterPro" id="IPR039136">
    <property type="entry name" value="NUFIP1-like"/>
</dbReference>
<feature type="compositionally biased region" description="Basic and acidic residues" evidence="5">
    <location>
        <begin position="395"/>
        <end position="412"/>
    </location>
</feature>
<dbReference type="SUPFAM" id="SSF90229">
    <property type="entry name" value="CCCH zinc finger"/>
    <property type="match status" value="1"/>
</dbReference>
<dbReference type="Proteomes" id="UP000243515">
    <property type="component" value="Unassembled WGS sequence"/>
</dbReference>
<evidence type="ECO:0000256" key="5">
    <source>
        <dbReference type="SAM" id="MobiDB-lite"/>
    </source>
</evidence>
<keyword evidence="3 4" id="KW-0862">Zinc</keyword>
<feature type="compositionally biased region" description="Polar residues" evidence="5">
    <location>
        <begin position="463"/>
        <end position="472"/>
    </location>
</feature>
<dbReference type="OrthoDB" id="273070at2759"/>
<feature type="compositionally biased region" description="Basic and acidic residues" evidence="5">
    <location>
        <begin position="645"/>
        <end position="656"/>
    </location>
</feature>
<evidence type="ECO:0000256" key="1">
    <source>
        <dbReference type="ARBA" id="ARBA00022723"/>
    </source>
</evidence>
<organism evidence="7 8">
    <name type="scientific">Elaphomyces granulatus</name>
    <dbReference type="NCBI Taxonomy" id="519963"/>
    <lineage>
        <taxon>Eukaryota</taxon>
        <taxon>Fungi</taxon>
        <taxon>Dikarya</taxon>
        <taxon>Ascomycota</taxon>
        <taxon>Pezizomycotina</taxon>
        <taxon>Eurotiomycetes</taxon>
        <taxon>Eurotiomycetidae</taxon>
        <taxon>Eurotiales</taxon>
        <taxon>Elaphomycetaceae</taxon>
        <taxon>Elaphomyces</taxon>
    </lineage>
</organism>
<dbReference type="InterPro" id="IPR036855">
    <property type="entry name" value="Znf_CCCH_sf"/>
</dbReference>
<evidence type="ECO:0000313" key="7">
    <source>
        <dbReference type="EMBL" id="OXV07143.1"/>
    </source>
</evidence>
<reference evidence="7 8" key="1">
    <citation type="journal article" date="2015" name="Environ. Microbiol.">
        <title>Metagenome sequence of Elaphomyces granulatus from sporocarp tissue reveals Ascomycota ectomycorrhizal fingerprints of genome expansion and a Proteobacteria-rich microbiome.</title>
        <authorList>
            <person name="Quandt C.A."/>
            <person name="Kohler A."/>
            <person name="Hesse C.N."/>
            <person name="Sharpton T.J."/>
            <person name="Martin F."/>
            <person name="Spatafora J.W."/>
        </authorList>
    </citation>
    <scope>NUCLEOTIDE SEQUENCE [LARGE SCALE GENOMIC DNA]</scope>
    <source>
        <strain evidence="7 8">OSC145934</strain>
    </source>
</reference>
<feature type="compositionally biased region" description="Polar residues" evidence="5">
    <location>
        <begin position="80"/>
        <end position="92"/>
    </location>
</feature>
<feature type="region of interest" description="Disordered" evidence="5">
    <location>
        <begin position="1"/>
        <end position="478"/>
    </location>
</feature>
<evidence type="ECO:0000256" key="2">
    <source>
        <dbReference type="ARBA" id="ARBA00022771"/>
    </source>
</evidence>
<dbReference type="PROSITE" id="PS50103">
    <property type="entry name" value="ZF_C3H1"/>
    <property type="match status" value="1"/>
</dbReference>
<keyword evidence="1 4" id="KW-0479">Metal-binding</keyword>
<feature type="compositionally biased region" description="Basic and acidic residues" evidence="5">
    <location>
        <begin position="366"/>
        <end position="379"/>
    </location>
</feature>
<dbReference type="Pfam" id="PF10453">
    <property type="entry name" value="NUFIP1"/>
    <property type="match status" value="1"/>
</dbReference>
<dbReference type="GO" id="GO:0000492">
    <property type="term" value="P:box C/D snoRNP assembly"/>
    <property type="evidence" value="ECO:0007669"/>
    <property type="project" value="TreeGrafter"/>
</dbReference>